<evidence type="ECO:0000313" key="1">
    <source>
        <dbReference type="EMBL" id="NWS07300.1"/>
    </source>
</evidence>
<feature type="non-terminal residue" evidence="1">
    <location>
        <position position="124"/>
    </location>
</feature>
<accession>A0A7K5CH95</accession>
<name>A0A7K5CH95_MOTAL</name>
<feature type="non-terminal residue" evidence="1">
    <location>
        <position position="1"/>
    </location>
</feature>
<comment type="caution">
    <text evidence="1">The sequence shown here is derived from an EMBL/GenBank/DDBJ whole genome shotgun (WGS) entry which is preliminary data.</text>
</comment>
<dbReference type="GO" id="GO:0007160">
    <property type="term" value="P:cell-matrix adhesion"/>
    <property type="evidence" value="ECO:0007669"/>
    <property type="project" value="TreeGrafter"/>
</dbReference>
<evidence type="ECO:0000313" key="2">
    <source>
        <dbReference type="Proteomes" id="UP000532252"/>
    </source>
</evidence>
<keyword evidence="2" id="KW-1185">Reference proteome</keyword>
<dbReference type="PANTHER" id="PTHR46145:SF3">
    <property type="entry name" value="HEPARANASE"/>
    <property type="match status" value="1"/>
</dbReference>
<dbReference type="GO" id="GO:0060055">
    <property type="term" value="P:angiogenesis involved in wound healing"/>
    <property type="evidence" value="ECO:0007669"/>
    <property type="project" value="TreeGrafter"/>
</dbReference>
<dbReference type="GO" id="GO:0031012">
    <property type="term" value="C:extracellular matrix"/>
    <property type="evidence" value="ECO:0007669"/>
    <property type="project" value="TreeGrafter"/>
</dbReference>
<proteinExistence type="predicted"/>
<dbReference type="AlphaFoldDB" id="A0A7K5CH95"/>
<dbReference type="PANTHER" id="PTHR46145">
    <property type="entry name" value="HEPARANASE"/>
    <property type="match status" value="1"/>
</dbReference>
<dbReference type="EMBL" id="VXBE01010591">
    <property type="protein sequence ID" value="NWS07300.1"/>
    <property type="molecule type" value="Genomic_DNA"/>
</dbReference>
<reference evidence="1 2" key="1">
    <citation type="submission" date="2019-09" db="EMBL/GenBank/DDBJ databases">
        <title>Bird 10,000 Genomes (B10K) Project - Family phase.</title>
        <authorList>
            <person name="Zhang G."/>
        </authorList>
    </citation>
    <scope>NUCLEOTIDE SEQUENCE [LARGE SCALE GENOMIC DNA]</scope>
    <source>
        <strain evidence="1">B10K-DU-001-75</strain>
        <tissue evidence="1">Muscle</tissue>
    </source>
</reference>
<dbReference type="GO" id="GO:0005615">
    <property type="term" value="C:extracellular space"/>
    <property type="evidence" value="ECO:0007669"/>
    <property type="project" value="TreeGrafter"/>
</dbReference>
<organism evidence="1 2">
    <name type="scientific">Motacilla alba</name>
    <name type="common">White wagtail</name>
    <name type="synonym">Pied wagtail</name>
    <dbReference type="NCBI Taxonomy" id="45807"/>
    <lineage>
        <taxon>Eukaryota</taxon>
        <taxon>Metazoa</taxon>
        <taxon>Chordata</taxon>
        <taxon>Craniata</taxon>
        <taxon>Vertebrata</taxon>
        <taxon>Euteleostomi</taxon>
        <taxon>Archelosauria</taxon>
        <taxon>Archosauria</taxon>
        <taxon>Dinosauria</taxon>
        <taxon>Saurischia</taxon>
        <taxon>Theropoda</taxon>
        <taxon>Coelurosauria</taxon>
        <taxon>Aves</taxon>
        <taxon>Neognathae</taxon>
        <taxon>Neoaves</taxon>
        <taxon>Telluraves</taxon>
        <taxon>Australaves</taxon>
        <taxon>Passeriformes</taxon>
        <taxon>Passeroidea</taxon>
        <taxon>Motacillidae</taxon>
        <taxon>Motacilla</taxon>
    </lineage>
</organism>
<dbReference type="Proteomes" id="UP000532252">
    <property type="component" value="Unassembled WGS sequence"/>
</dbReference>
<gene>
    <name evidence="1" type="primary">Hpse</name>
    <name evidence="1" type="ORF">MOTALB_R03480</name>
</gene>
<protein>
    <submittedName>
        <fullName evidence="1">HPSE Heparanase</fullName>
    </submittedName>
</protein>
<sequence>DYWLSLLYKKLVGTKVLQVGLAGANKRKLRVYLHCTNSLNPKYREGDVTLFALNLYNVTQHLKLPDYLSSKHVDQYLLLPHGKENILSRSIELNGRVLRMLDDETLPELVEKPLGPGRLLGLPA</sequence>